<dbReference type="Proteomes" id="UP000018951">
    <property type="component" value="Unassembled WGS sequence"/>
</dbReference>
<keyword evidence="2" id="KW-1185">Reference proteome</keyword>
<organism evidence="1 2">
    <name type="scientific">Candidatus Xenolissoclinum pacificiensis L6</name>
    <dbReference type="NCBI Taxonomy" id="1401685"/>
    <lineage>
        <taxon>Bacteria</taxon>
        <taxon>Pseudomonadati</taxon>
        <taxon>Pseudomonadota</taxon>
        <taxon>Alphaproteobacteria</taxon>
        <taxon>Rickettsiales</taxon>
        <taxon>Anaplasmataceae</taxon>
        <taxon>Candidatus Xenolissoclinum</taxon>
    </lineage>
</organism>
<evidence type="ECO:0000313" key="1">
    <source>
        <dbReference type="EMBL" id="ETO91515.1"/>
    </source>
</evidence>
<sequence>MRLVILYTLYTNVDWENLLPDTDISVVYLKYTDLHSYNSMIHKYYLQDSIIVIDIKEPDIVEEILLNTSYSPVIIGNDVIDITRYSIKIYTVFFSVISKQHIAIYANQHIEMNQQVPFQRSSIMCNTKDQFLAITIIYESVLFFVTQIILRVRNFFTCIGMSFEDSLIQEIKLYSETIKHEAIYDVKQYMMVSSIVNKLYNESVQLVHNKIVVDKVFIMAFSDLKSYLEKNPSLDKVMNLSYSYLTTLVAISNKMMSLPVLKNGIIASVLNGYGR</sequence>
<proteinExistence type="predicted"/>
<comment type="caution">
    <text evidence="1">The sequence shown here is derived from an EMBL/GenBank/DDBJ whole genome shotgun (WGS) entry which is preliminary data.</text>
</comment>
<accession>W2V076</accession>
<dbReference type="STRING" id="1401685.P857_168"/>
<evidence type="ECO:0000313" key="2">
    <source>
        <dbReference type="Proteomes" id="UP000018951"/>
    </source>
</evidence>
<gene>
    <name evidence="1" type="ORF">P857_168</name>
</gene>
<name>W2V076_9RICK</name>
<dbReference type="AlphaFoldDB" id="W2V076"/>
<protein>
    <submittedName>
        <fullName evidence="1">Uncharacterized protein</fullName>
    </submittedName>
</protein>
<dbReference type="EMBL" id="AXCJ01000003">
    <property type="protein sequence ID" value="ETO91515.1"/>
    <property type="molecule type" value="Genomic_DNA"/>
</dbReference>
<reference evidence="1 2" key="1">
    <citation type="journal article" date="2013" name="PLoS ONE">
        <title>Bacterial endosymbiosis in a chordate host: long-term co-evolution and conservation of secondary metabolism.</title>
        <authorList>
            <person name="Kwan J.C."/>
            <person name="Schmidt E.W."/>
        </authorList>
    </citation>
    <scope>NUCLEOTIDE SEQUENCE [LARGE SCALE GENOMIC DNA]</scope>
    <source>
        <strain evidence="2">L6</strain>
    </source>
</reference>